<organism evidence="2 3">
    <name type="scientific">Vibrio algicola</name>
    <dbReference type="NCBI Taxonomy" id="2662262"/>
    <lineage>
        <taxon>Bacteria</taxon>
        <taxon>Pseudomonadati</taxon>
        <taxon>Pseudomonadota</taxon>
        <taxon>Gammaproteobacteria</taxon>
        <taxon>Vibrionales</taxon>
        <taxon>Vibrionaceae</taxon>
        <taxon>Vibrio</taxon>
    </lineage>
</organism>
<proteinExistence type="predicted"/>
<evidence type="ECO:0000313" key="2">
    <source>
        <dbReference type="EMBL" id="QGA64991.1"/>
    </source>
</evidence>
<reference evidence="2 3" key="1">
    <citation type="submission" date="2019-10" db="EMBL/GenBank/DDBJ databases">
        <title>Vibrio sp. nov., isolated from Coralline algae surface.</title>
        <authorList>
            <person name="Geng Y."/>
            <person name="Zhang X."/>
        </authorList>
    </citation>
    <scope>NUCLEOTIDE SEQUENCE [LARGE SCALE GENOMIC DNA]</scope>
    <source>
        <strain evidence="2 3">SM1977</strain>
    </source>
</reference>
<evidence type="ECO:0000256" key="1">
    <source>
        <dbReference type="SAM" id="Phobius"/>
    </source>
</evidence>
<name>A0A5Q0TE40_9VIBR</name>
<dbReference type="EMBL" id="CP045699">
    <property type="protein sequence ID" value="QGA64991.1"/>
    <property type="molecule type" value="Genomic_DNA"/>
</dbReference>
<dbReference type="RefSeq" id="WP_153447141.1">
    <property type="nucleotide sequence ID" value="NZ_CP045699.1"/>
</dbReference>
<protein>
    <submittedName>
        <fullName evidence="2">Uncharacterized protein</fullName>
    </submittedName>
</protein>
<keyword evidence="3" id="KW-1185">Reference proteome</keyword>
<gene>
    <name evidence="2" type="ORF">GFB47_05925</name>
</gene>
<accession>A0A5Q0TE40</accession>
<sequence length="139" mass="16055">MAAEKLTKARLVQIFIIMIVLLTAFFWRSYQHEVKEETRFECHLNTPCSLQLDNTKLDITFSEFSPSQIMISLNSAQESKQSLKTVSIESKQLKLNKMDLKLRDWIITTTLAKKSQWDVMLPNGQSAQIKLSTDESKEN</sequence>
<keyword evidence="1" id="KW-1133">Transmembrane helix</keyword>
<dbReference type="Proteomes" id="UP000348942">
    <property type="component" value="Chromosome 1"/>
</dbReference>
<keyword evidence="1" id="KW-0812">Transmembrane</keyword>
<evidence type="ECO:0000313" key="3">
    <source>
        <dbReference type="Proteomes" id="UP000348942"/>
    </source>
</evidence>
<keyword evidence="1" id="KW-0472">Membrane</keyword>
<feature type="transmembrane region" description="Helical" evidence="1">
    <location>
        <begin position="12"/>
        <end position="30"/>
    </location>
</feature>
<dbReference type="AlphaFoldDB" id="A0A5Q0TE40"/>